<keyword evidence="7" id="KW-0653">Protein transport</keyword>
<comment type="caution">
    <text evidence="11">The sequence shown here is derived from an EMBL/GenBank/DDBJ whole genome shotgun (WGS) entry which is preliminary data.</text>
</comment>
<dbReference type="Pfam" id="PF01618">
    <property type="entry name" value="MotA_ExbB"/>
    <property type="match status" value="1"/>
</dbReference>
<dbReference type="NCBIfam" id="NF006583">
    <property type="entry name" value="PRK09109.1"/>
    <property type="match status" value="1"/>
</dbReference>
<evidence type="ECO:0000256" key="3">
    <source>
        <dbReference type="ARBA" id="ARBA00022692"/>
    </source>
</evidence>
<feature type="transmembrane region" description="Helical" evidence="8">
    <location>
        <begin position="149"/>
        <end position="169"/>
    </location>
</feature>
<gene>
    <name evidence="11" type="ORF">PPG34_05875</name>
</gene>
<feature type="transmembrane region" description="Helical" evidence="8">
    <location>
        <begin position="181"/>
        <end position="201"/>
    </location>
</feature>
<organism evidence="11 12">
    <name type="scientific">Candidatus Nitronereus thalassa</name>
    <dbReference type="NCBI Taxonomy" id="3020898"/>
    <lineage>
        <taxon>Bacteria</taxon>
        <taxon>Pseudomonadati</taxon>
        <taxon>Nitrospirota</taxon>
        <taxon>Nitrospiria</taxon>
        <taxon>Nitrospirales</taxon>
        <taxon>Nitrospiraceae</taxon>
        <taxon>Candidatus Nitronereus</taxon>
    </lineage>
</organism>
<name>A0ABU3K6A0_9BACT</name>
<comment type="subcellular location">
    <subcellularLocation>
        <location evidence="1">Cell membrane</location>
        <topology evidence="1">Multi-pass membrane protein</topology>
    </subcellularLocation>
    <subcellularLocation>
        <location evidence="7">Membrane</location>
        <topology evidence="7">Multi-pass membrane protein</topology>
    </subcellularLocation>
</comment>
<evidence type="ECO:0000256" key="6">
    <source>
        <dbReference type="ARBA" id="ARBA00023136"/>
    </source>
</evidence>
<keyword evidence="12" id="KW-1185">Reference proteome</keyword>
<evidence type="ECO:0000256" key="7">
    <source>
        <dbReference type="RuleBase" id="RU004057"/>
    </source>
</evidence>
<evidence type="ECO:0000256" key="2">
    <source>
        <dbReference type="ARBA" id="ARBA00022475"/>
    </source>
</evidence>
<evidence type="ECO:0000313" key="11">
    <source>
        <dbReference type="EMBL" id="MDT7041872.1"/>
    </source>
</evidence>
<keyword evidence="11" id="KW-0966">Cell projection</keyword>
<dbReference type="InterPro" id="IPR002898">
    <property type="entry name" value="MotA_ExbB_proton_chnl"/>
</dbReference>
<evidence type="ECO:0000256" key="4">
    <source>
        <dbReference type="ARBA" id="ARBA00022779"/>
    </source>
</evidence>
<accession>A0ABU3K6A0</accession>
<feature type="domain" description="Motility protein A N-terminal" evidence="10">
    <location>
        <begin position="6"/>
        <end position="90"/>
    </location>
</feature>
<sequence length="254" mass="27022">MDILSILGIILALGSIVVGQHLEGGHLSSILQLTAFIIVAGGTLGAVMLQFPMPVFMKALKSISMVFVNPHVDSKGLIAQLVELSNLSRKQGLLALEGKIKTLEDPLLKKGLQMVVDGTEPPKIREILEVEVEMFEEEFANAGKVFDGFGGYAPTVGIIGAVLGLIHVMENLADPSKLGGGIAVAFVATVYGVGLANLFFLPMGGKIKMKVKELVTARAMTIEGLVSLAQGENPRMIEEKLSGYLPESERSVPE</sequence>
<dbReference type="PANTHER" id="PTHR30433:SF3">
    <property type="entry name" value="MOTILITY PROTEIN A"/>
    <property type="match status" value="1"/>
</dbReference>
<dbReference type="InterPro" id="IPR047055">
    <property type="entry name" value="MotA-like"/>
</dbReference>
<protein>
    <submittedName>
        <fullName evidence="11">Flagellar motor protein</fullName>
    </submittedName>
</protein>
<dbReference type="Pfam" id="PF20560">
    <property type="entry name" value="MotA_N"/>
    <property type="match status" value="1"/>
</dbReference>
<dbReference type="Proteomes" id="UP001250932">
    <property type="component" value="Unassembled WGS sequence"/>
</dbReference>
<dbReference type="EMBL" id="JAQOUE010000001">
    <property type="protein sequence ID" value="MDT7041872.1"/>
    <property type="molecule type" value="Genomic_DNA"/>
</dbReference>
<evidence type="ECO:0000256" key="5">
    <source>
        <dbReference type="ARBA" id="ARBA00022989"/>
    </source>
</evidence>
<keyword evidence="4" id="KW-0283">Flagellar rotation</keyword>
<evidence type="ECO:0000256" key="1">
    <source>
        <dbReference type="ARBA" id="ARBA00004651"/>
    </source>
</evidence>
<evidence type="ECO:0000313" key="12">
    <source>
        <dbReference type="Proteomes" id="UP001250932"/>
    </source>
</evidence>
<feature type="transmembrane region" description="Helical" evidence="8">
    <location>
        <begin position="29"/>
        <end position="51"/>
    </location>
</feature>
<keyword evidence="2" id="KW-1003">Cell membrane</keyword>
<feature type="domain" description="MotA/TolQ/ExbB proton channel" evidence="9">
    <location>
        <begin position="101"/>
        <end position="218"/>
    </location>
</feature>
<proteinExistence type="inferred from homology"/>
<keyword evidence="11" id="KW-0969">Cilium</keyword>
<comment type="similarity">
    <text evidence="7">Belongs to the exbB/tolQ family.</text>
</comment>
<evidence type="ECO:0000259" key="9">
    <source>
        <dbReference type="Pfam" id="PF01618"/>
    </source>
</evidence>
<dbReference type="RefSeq" id="WP_313832219.1">
    <property type="nucleotide sequence ID" value="NZ_JAQOUE010000001.1"/>
</dbReference>
<keyword evidence="11" id="KW-0282">Flagellum</keyword>
<dbReference type="PANTHER" id="PTHR30433">
    <property type="entry name" value="CHEMOTAXIS PROTEIN MOTA"/>
    <property type="match status" value="1"/>
</dbReference>
<dbReference type="InterPro" id="IPR046786">
    <property type="entry name" value="MotA_N"/>
</dbReference>
<keyword evidence="6 8" id="KW-0472">Membrane</keyword>
<keyword evidence="5 8" id="KW-1133">Transmembrane helix</keyword>
<keyword evidence="3 8" id="KW-0812">Transmembrane</keyword>
<evidence type="ECO:0000259" key="10">
    <source>
        <dbReference type="Pfam" id="PF20560"/>
    </source>
</evidence>
<evidence type="ECO:0000256" key="8">
    <source>
        <dbReference type="SAM" id="Phobius"/>
    </source>
</evidence>
<keyword evidence="7" id="KW-0813">Transport</keyword>
<reference evidence="11 12" key="1">
    <citation type="journal article" date="2023" name="ISME J.">
        <title>Cultivation and genomic characterization of novel and ubiquitous marine nitrite-oxidizing bacteria from the Nitrospirales.</title>
        <authorList>
            <person name="Mueller A.J."/>
            <person name="Daebeler A."/>
            <person name="Herbold C.W."/>
            <person name="Kirkegaard R.H."/>
            <person name="Daims H."/>
        </authorList>
    </citation>
    <scope>NUCLEOTIDE SEQUENCE [LARGE SCALE GENOMIC DNA]</scope>
    <source>
        <strain evidence="11 12">EB</strain>
    </source>
</reference>